<dbReference type="Pfam" id="PF07727">
    <property type="entry name" value="RVT_2"/>
    <property type="match status" value="1"/>
</dbReference>
<feature type="region of interest" description="Disordered" evidence="1">
    <location>
        <begin position="314"/>
        <end position="333"/>
    </location>
</feature>
<feature type="region of interest" description="Disordered" evidence="1">
    <location>
        <begin position="575"/>
        <end position="645"/>
    </location>
</feature>
<keyword evidence="4" id="KW-1185">Reference proteome</keyword>
<feature type="region of interest" description="Disordered" evidence="1">
    <location>
        <begin position="1"/>
        <end position="37"/>
    </location>
</feature>
<dbReference type="OrthoDB" id="426269at2759"/>
<dbReference type="AlphaFoldDB" id="A0A812WT60"/>
<evidence type="ECO:0000256" key="1">
    <source>
        <dbReference type="SAM" id="MobiDB-lite"/>
    </source>
</evidence>
<feature type="compositionally biased region" description="Basic and acidic residues" evidence="1">
    <location>
        <begin position="575"/>
        <end position="588"/>
    </location>
</feature>
<feature type="compositionally biased region" description="Acidic residues" evidence="1">
    <location>
        <begin position="342"/>
        <end position="354"/>
    </location>
</feature>
<sequence>MSEAAGPSEAQTGQANNDSAQAGSWKQASADWHGSWSGKWQDGAWNGYWGSYSWYWKPYQWQWGSDDSWNGWQKTGQNESESGGSKTGPPDEEARDAAARRASTSTMGDDAGETATDSWMAYERRASMEDEVGSTASRLPKVGKDNIPEFDGSTTMREYQRRVRLFEISTSIDPSYRAQKLMEKLSGTAWLATESIPLESLKHPQGVERLLKHLWAELEPLEFLRVFSTLADFYKGFRRAKGQEFVAYDMAFRMHLQRLEEINAGLEGVTKAYWFLEKAGLSAELRKQVVAAAGGTYDYPKLPAAVMAIVPQVSREEDTSSNPNPPRMWKRGNPKQVHATLEVEEGEEPEEVTAEEGFRTPESAEAREKRIKDMKVLAVVEEDLSDSEYEPDEEGIFMATTWDGEGHENWCANAMVQKAGDMGDMKCMALSDTCCARSVAGEEWAQLHMKHLHAAGADAFIVPEKRPFRFGAGPRVCSTYSIVIPLAVDQAKIVPWIRVSVVPQQVPLLLSKSALKSLGAVLDLAGGKLELAALGTRTKLVETATGLCGFEINQSPQDSRGDFPSTGILLQDHEVEVDNRQDSNRRDQSGVAHRQNSNRQDQSGVAHPCHLGQVDTVEGAPQSSWDKRSNPQDQSGVAVPEEAGPVNPERLASALMIQKDFSFQALQRRDKNGIRRPWILVDTREKPYDLDPKIEHATQPWKGERWCLSFYISRGVEHIDEKDRGKMASLLAPKRKNEYASAIAARTRVTEADLMNRDLNRLKAIWEVVKPKKRVSLLPTNWKRRDLEGLREIYSGTVVPDMEYPDDKRWSRWGKAKLILEISTWEEQVKESSDPLLDYSDLFEEKSSEGVDCKEEAKYNVNLTKEEMNELLLRRKGKGDGKKETKIEAPVEDVPLGFKRRKEEVAQVQAVAQDTGVQVDSPTIERVSTMLFLHLAVSYGWTRDWFVGDISNAFLQGAPLTGKAPMYMRPPKQGLKGVEQGQLLRLLKPVYGRPDAPRAWYEELARILCDELGFEKSFVDPAMFMLRDCKGKLIALMIVHVDDVMVCCDGSEQAREVVGRLHRRYPFGTWQRVCDQPSGINYCGKEIKVTESNGEKQIILAQNGFIDGRLETMEVSAARRAQLDSCATPEELSNYRSIVGSLQWVATQTRPDIAFEVNQLQKRVADLRVHDLLRANKAVREVAQHRSQLVFCNLGPDAELIAYSDAGLYSSVGVEEAEDLLQSGKEKRLVYSQKGMVISAIEDDGWQQLTPLTLVTDCKSKKTFDQCEFIMRAIDLTC</sequence>
<feature type="compositionally biased region" description="Polar residues" evidence="1">
    <location>
        <begin position="9"/>
        <end position="27"/>
    </location>
</feature>
<feature type="region of interest" description="Disordered" evidence="1">
    <location>
        <begin position="342"/>
        <end position="367"/>
    </location>
</feature>
<feature type="region of interest" description="Disordered" evidence="1">
    <location>
        <begin position="130"/>
        <end position="152"/>
    </location>
</feature>
<feature type="domain" description="Reverse transcriptase Ty1/copia-type" evidence="2">
    <location>
        <begin position="912"/>
        <end position="1064"/>
    </location>
</feature>
<feature type="compositionally biased region" description="Polar residues" evidence="1">
    <location>
        <begin position="70"/>
        <end position="84"/>
    </location>
</feature>
<feature type="non-terminal residue" evidence="3">
    <location>
        <position position="1"/>
    </location>
</feature>
<accession>A0A812WT60</accession>
<gene>
    <name evidence="3" type="primary">RE1</name>
    <name evidence="3" type="ORF">SPIL2461_LOCUS19723</name>
</gene>
<proteinExistence type="predicted"/>
<feature type="compositionally biased region" description="Polar residues" evidence="1">
    <location>
        <begin position="594"/>
        <end position="603"/>
    </location>
</feature>
<evidence type="ECO:0000313" key="3">
    <source>
        <dbReference type="EMBL" id="CAE7701377.1"/>
    </source>
</evidence>
<evidence type="ECO:0000259" key="2">
    <source>
        <dbReference type="Pfam" id="PF07727"/>
    </source>
</evidence>
<reference evidence="3" key="1">
    <citation type="submission" date="2021-02" db="EMBL/GenBank/DDBJ databases">
        <authorList>
            <person name="Dougan E. K."/>
            <person name="Rhodes N."/>
            <person name="Thang M."/>
            <person name="Chan C."/>
        </authorList>
    </citation>
    <scope>NUCLEOTIDE SEQUENCE</scope>
</reference>
<comment type="caution">
    <text evidence="3">The sequence shown here is derived from an EMBL/GenBank/DDBJ whole genome shotgun (WGS) entry which is preliminary data.</text>
</comment>
<protein>
    <submittedName>
        <fullName evidence="3">RE1 protein</fullName>
    </submittedName>
</protein>
<dbReference type="EMBL" id="CAJNIZ010044799">
    <property type="protein sequence ID" value="CAE7701377.1"/>
    <property type="molecule type" value="Genomic_DNA"/>
</dbReference>
<feature type="region of interest" description="Disordered" evidence="1">
    <location>
        <begin position="70"/>
        <end position="117"/>
    </location>
</feature>
<feature type="compositionally biased region" description="Basic and acidic residues" evidence="1">
    <location>
        <begin position="356"/>
        <end position="367"/>
    </location>
</feature>
<organism evidence="3 4">
    <name type="scientific">Symbiodinium pilosum</name>
    <name type="common">Dinoflagellate</name>
    <dbReference type="NCBI Taxonomy" id="2952"/>
    <lineage>
        <taxon>Eukaryota</taxon>
        <taxon>Sar</taxon>
        <taxon>Alveolata</taxon>
        <taxon>Dinophyceae</taxon>
        <taxon>Suessiales</taxon>
        <taxon>Symbiodiniaceae</taxon>
        <taxon>Symbiodinium</taxon>
    </lineage>
</organism>
<dbReference type="Proteomes" id="UP000649617">
    <property type="component" value="Unassembled WGS sequence"/>
</dbReference>
<dbReference type="InterPro" id="IPR013103">
    <property type="entry name" value="RVT_2"/>
</dbReference>
<name>A0A812WT60_SYMPI</name>
<evidence type="ECO:0000313" key="4">
    <source>
        <dbReference type="Proteomes" id="UP000649617"/>
    </source>
</evidence>